<sequence length="1095" mass="120016">MSNETSSNDAVSRIQALVLREVAYCLKQAPENVDPHLPFADMGADSLILLEVIQELNARFQVSLTVLEIYEKVNTVDRLARFIHEHRAHEEAAPTIQAQAPEPEGLPEVPEVDLAPRTRGGRSQELEDIVRHQLDLMDRQLTLLGRKPGTAAAKTSAPQRTPPSEERPASPPAPAASAPPAGKPEADRFSAFSVKLGKDEREEDTEKAGYIQRLTARVAEKAPESKRLAQHYRQPLADNRVSAGFRPLLKEMVFPIVAEQARGAHVTDVDGNTYLDFTMGFGAHFFGHSPDFITTALQAQLGRGMPIGPQSPLAGRVAALICELTGHARVTFCNSGTEATMTALRLARAKTGRDKVVIFRNSYHGTFDAFLARGNASSDESRPASLGTTASLVRDTVVLDYCEQSALDYIEKHAKELGAVMVEPVQSRAPGMQPAAFLKQLRELTQEKDIALVFDEVISGFRCAKGGAQQYFGVQADLCAYGKVVGGGMPIGVVAGSAAFMDGLDGGFWRYGDASFPSTPTIFFAGTFSKHPLTMAASLAVLEHLREADDQLYRALNERTERLATQLNAAFEEEGADVAVESFSSLFRFASKGNLDLFYYRLLDAGYFIWEGRNCFLSTAHTDAELARFVESVREIARELVALKLLPLRDGGRALPPAEPPVSDAQQRFLQLVRSGPEGSVTCNLCYGLRFDAAVDLERLSRAVQTVLGGQEALWYCLDVEHGTQTLRPVAERRVPIEQADVTRRSTEPGVIERLMAAQQQTPLAPESGVNVRVHLTRFEDGVTLFSLCVHHLVCDGWALVSLFERIAALYNGDTAMGANVPYSRWREHEARYRQGGQYAADQRFWKEAIGAIASYQRSHTYGELRHRGTIGGRPGARARRSLGEPLTALFKAQAKADGVTPFTALLAGFQVFLNRAYRTRLPVVGIPFANRTTRELKQAVGTCVNLLPLLPAHGADATFDASLARTRSQMKELFKHAGFPYVELCEQYRAVLPEAQGSPVEVTFNVEPVSQLPSFGGQSPELVSAVNDWIEFDLSCNVFVLPTDITLELDYDTRLFAEDAVYGLLNLYSKIVENYAKRADTARRTSGPAALGAA</sequence>
<dbReference type="Gene3D" id="1.10.1200.10">
    <property type="entry name" value="ACP-like"/>
    <property type="match status" value="1"/>
</dbReference>
<dbReference type="SUPFAM" id="SSF53383">
    <property type="entry name" value="PLP-dependent transferases"/>
    <property type="match status" value="1"/>
</dbReference>
<evidence type="ECO:0000259" key="7">
    <source>
        <dbReference type="PROSITE" id="PS50075"/>
    </source>
</evidence>
<dbReference type="SUPFAM" id="SSF52777">
    <property type="entry name" value="CoA-dependent acyltransferases"/>
    <property type="match status" value="2"/>
</dbReference>
<proteinExistence type="predicted"/>
<dbReference type="SMART" id="SM01294">
    <property type="entry name" value="PKS_PP_betabranch"/>
    <property type="match status" value="1"/>
</dbReference>
<dbReference type="CDD" id="cd00610">
    <property type="entry name" value="OAT_like"/>
    <property type="match status" value="1"/>
</dbReference>
<feature type="region of interest" description="Disordered" evidence="6">
    <location>
        <begin position="145"/>
        <end position="186"/>
    </location>
</feature>
<evidence type="ECO:0000256" key="6">
    <source>
        <dbReference type="SAM" id="MobiDB-lite"/>
    </source>
</evidence>
<feature type="domain" description="Carrier" evidence="7">
    <location>
        <begin position="9"/>
        <end position="87"/>
    </location>
</feature>
<reference evidence="8" key="1">
    <citation type="submission" date="2020-05" db="EMBL/GenBank/DDBJ databases">
        <title>Structure and Biosynthesis of Myxolipoxazoles and Myxopyrimidinols: Unique Myxobacterial Fatty Acids Featuring Isoxazole and 4-Pyrimidinol Heterocycles.</title>
        <authorList>
            <person name="Popoff A."/>
            <person name="Hug J.J."/>
            <person name="Walesch S."/>
            <person name="Garcia R."/>
            <person name="Mueller R."/>
        </authorList>
    </citation>
    <scope>NUCLEOTIDE SEQUENCE</scope>
    <source>
        <strain evidence="8">Mx x48</strain>
    </source>
</reference>
<comment type="cofactor">
    <cofactor evidence="2">
        <name>pantetheine 4'-phosphate</name>
        <dbReference type="ChEBI" id="CHEBI:47942"/>
    </cofactor>
</comment>
<dbReference type="GO" id="GO:0008483">
    <property type="term" value="F:transaminase activity"/>
    <property type="evidence" value="ECO:0007669"/>
    <property type="project" value="InterPro"/>
</dbReference>
<dbReference type="Pfam" id="PF00550">
    <property type="entry name" value="PP-binding"/>
    <property type="match status" value="1"/>
</dbReference>
<name>A0A7U3MW13_MYXXA</name>
<dbReference type="InterPro" id="IPR015421">
    <property type="entry name" value="PyrdxlP-dep_Trfase_major"/>
</dbReference>
<dbReference type="InterPro" id="IPR015422">
    <property type="entry name" value="PyrdxlP-dep_Trfase_small"/>
</dbReference>
<dbReference type="Gene3D" id="3.40.640.10">
    <property type="entry name" value="Type I PLP-dependent aspartate aminotransferase-like (Major domain)"/>
    <property type="match status" value="1"/>
</dbReference>
<evidence type="ECO:0000256" key="2">
    <source>
        <dbReference type="ARBA" id="ARBA00001957"/>
    </source>
</evidence>
<organism evidence="8">
    <name type="scientific">Myxococcus xanthus</name>
    <dbReference type="NCBI Taxonomy" id="34"/>
    <lineage>
        <taxon>Bacteria</taxon>
        <taxon>Pseudomonadati</taxon>
        <taxon>Myxococcota</taxon>
        <taxon>Myxococcia</taxon>
        <taxon>Myxococcales</taxon>
        <taxon>Cystobacterineae</taxon>
        <taxon>Myxococcaceae</taxon>
        <taxon>Myxococcus</taxon>
    </lineage>
</organism>
<dbReference type="PROSITE" id="PS00012">
    <property type="entry name" value="PHOSPHOPANTETHEINE"/>
    <property type="match status" value="1"/>
</dbReference>
<evidence type="ECO:0000256" key="4">
    <source>
        <dbReference type="ARBA" id="ARBA00022553"/>
    </source>
</evidence>
<protein>
    <submittedName>
        <fullName evidence="8">Non-ribosomal peptide synthetase</fullName>
    </submittedName>
</protein>
<accession>A0A7U3MW13</accession>
<dbReference type="GO" id="GO:0030170">
    <property type="term" value="F:pyridoxal phosphate binding"/>
    <property type="evidence" value="ECO:0007669"/>
    <property type="project" value="InterPro"/>
</dbReference>
<keyword evidence="4" id="KW-0597">Phosphoprotein</keyword>
<evidence type="ECO:0000313" key="8">
    <source>
        <dbReference type="EMBL" id="QKW94304.1"/>
    </source>
</evidence>
<dbReference type="Pfam" id="PF00202">
    <property type="entry name" value="Aminotran_3"/>
    <property type="match status" value="1"/>
</dbReference>
<dbReference type="InterPro" id="IPR036736">
    <property type="entry name" value="ACP-like_sf"/>
</dbReference>
<dbReference type="Gene3D" id="3.90.1150.10">
    <property type="entry name" value="Aspartate Aminotransferase, domain 1"/>
    <property type="match status" value="1"/>
</dbReference>
<evidence type="ECO:0000256" key="3">
    <source>
        <dbReference type="ARBA" id="ARBA00022450"/>
    </source>
</evidence>
<dbReference type="InterPro" id="IPR015424">
    <property type="entry name" value="PyrdxlP-dep_Trfase"/>
</dbReference>
<keyword evidence="5" id="KW-0663">Pyridoxal phosphate</keyword>
<feature type="region of interest" description="Disordered" evidence="6">
    <location>
        <begin position="91"/>
        <end position="125"/>
    </location>
</feature>
<dbReference type="GO" id="GO:0031177">
    <property type="term" value="F:phosphopantetheine binding"/>
    <property type="evidence" value="ECO:0007669"/>
    <property type="project" value="InterPro"/>
</dbReference>
<dbReference type="InterPro" id="IPR006162">
    <property type="entry name" value="Ppantetheine_attach_site"/>
</dbReference>
<dbReference type="PROSITE" id="PS50075">
    <property type="entry name" value="CARRIER"/>
    <property type="match status" value="1"/>
</dbReference>
<dbReference type="InterPro" id="IPR009081">
    <property type="entry name" value="PP-bd_ACP"/>
</dbReference>
<dbReference type="SUPFAM" id="SSF47336">
    <property type="entry name" value="ACP-like"/>
    <property type="match status" value="1"/>
</dbReference>
<comment type="cofactor">
    <cofactor evidence="1">
        <name>pyridoxal 5'-phosphate</name>
        <dbReference type="ChEBI" id="CHEBI:597326"/>
    </cofactor>
</comment>
<dbReference type="AlphaFoldDB" id="A0A7U3MW13"/>
<dbReference type="PANTHER" id="PTHR43713:SF3">
    <property type="entry name" value="GLUTAMATE-1-SEMIALDEHYDE 2,1-AMINOMUTASE 1, CHLOROPLASTIC-RELATED"/>
    <property type="match status" value="1"/>
</dbReference>
<dbReference type="PANTHER" id="PTHR43713">
    <property type="entry name" value="GLUTAMATE-1-SEMIALDEHYDE 2,1-AMINOMUTASE"/>
    <property type="match status" value="1"/>
</dbReference>
<dbReference type="SMART" id="SM00823">
    <property type="entry name" value="PKS_PP"/>
    <property type="match status" value="1"/>
</dbReference>
<dbReference type="InterPro" id="IPR001242">
    <property type="entry name" value="Condensation_dom"/>
</dbReference>
<dbReference type="Gene3D" id="3.30.559.10">
    <property type="entry name" value="Chloramphenicol acetyltransferase-like domain"/>
    <property type="match status" value="1"/>
</dbReference>
<dbReference type="InterPro" id="IPR023213">
    <property type="entry name" value="CAT-like_dom_sf"/>
</dbReference>
<gene>
    <name evidence="8" type="primary">iso6</name>
</gene>
<dbReference type="InterPro" id="IPR020806">
    <property type="entry name" value="PKS_PP-bd"/>
</dbReference>
<evidence type="ECO:0000256" key="1">
    <source>
        <dbReference type="ARBA" id="ARBA00001933"/>
    </source>
</evidence>
<dbReference type="Gene3D" id="3.30.559.30">
    <property type="entry name" value="Nonribosomal peptide synthetase, condensation domain"/>
    <property type="match status" value="1"/>
</dbReference>
<keyword evidence="3" id="KW-0596">Phosphopantetheine</keyword>
<dbReference type="EMBL" id="MT513750">
    <property type="protein sequence ID" value="QKW94304.1"/>
    <property type="molecule type" value="Genomic_DNA"/>
</dbReference>
<dbReference type="InterPro" id="IPR005814">
    <property type="entry name" value="Aminotrans_3"/>
</dbReference>
<evidence type="ECO:0000256" key="5">
    <source>
        <dbReference type="ARBA" id="ARBA00022898"/>
    </source>
</evidence>
<dbReference type="Pfam" id="PF00668">
    <property type="entry name" value="Condensation"/>
    <property type="match status" value="1"/>
</dbReference>